<name>B0K942_THEP3</name>
<dbReference type="Pfam" id="PF01471">
    <property type="entry name" value="PG_binding_1"/>
    <property type="match status" value="4"/>
</dbReference>
<dbReference type="KEGG" id="tpd:Teth39_1000"/>
<dbReference type="InterPro" id="IPR036366">
    <property type="entry name" value="PGBDSf"/>
</dbReference>
<proteinExistence type="predicted"/>
<reference evidence="6" key="1">
    <citation type="submission" date="2008-01" db="EMBL/GenBank/DDBJ databases">
        <title>Complete sequence of Thermoanaerobacter pseudethanolicus 39E.</title>
        <authorList>
            <person name="Copeland A."/>
            <person name="Lucas S."/>
            <person name="Lapidus A."/>
            <person name="Barry K."/>
            <person name="Glavina del Rio T."/>
            <person name="Dalin E."/>
            <person name="Tice H."/>
            <person name="Pitluck S."/>
            <person name="Bruce D."/>
            <person name="Goodwin L."/>
            <person name="Saunders E."/>
            <person name="Brettin T."/>
            <person name="Detter J.C."/>
            <person name="Han C."/>
            <person name="Schmutz J."/>
            <person name="Larimer F."/>
            <person name="Land M."/>
            <person name="Hauser L."/>
            <person name="Kyrpides N."/>
            <person name="Lykidis A."/>
            <person name="Hemme C."/>
            <person name="Fields M.W."/>
            <person name="He Z."/>
            <person name="Zhou J."/>
            <person name="Richardson P."/>
        </authorList>
    </citation>
    <scope>NUCLEOTIDE SEQUENCE [LARGE SCALE GENOMIC DNA]</scope>
    <source>
        <strain evidence="6">ATCC 33223 / DSM 2355 / 39E</strain>
    </source>
</reference>
<dbReference type="PANTHER" id="PTHR41533">
    <property type="entry name" value="L,D-TRANSPEPTIDASE HI_1667-RELATED"/>
    <property type="match status" value="1"/>
</dbReference>
<dbReference type="STRING" id="340099.Teth39_1000"/>
<dbReference type="Gene3D" id="1.10.101.10">
    <property type="entry name" value="PGBD-like superfamily/PGBD"/>
    <property type="match status" value="4"/>
</dbReference>
<evidence type="ECO:0000259" key="3">
    <source>
        <dbReference type="Pfam" id="PF01471"/>
    </source>
</evidence>
<dbReference type="eggNOG" id="COG2385">
    <property type="taxonomic scope" value="Bacteria"/>
</dbReference>
<dbReference type="InterPro" id="IPR013693">
    <property type="entry name" value="SpoIID/LytB_N"/>
</dbReference>
<dbReference type="NCBIfam" id="TIGR02669">
    <property type="entry name" value="SpoIID_LytB"/>
    <property type="match status" value="1"/>
</dbReference>
<dbReference type="InterPro" id="IPR052905">
    <property type="entry name" value="LD-transpeptidase_YkuD-like"/>
</dbReference>
<dbReference type="HOGENOM" id="CLU_358910_0_0_9"/>
<dbReference type="EMBL" id="CP000924">
    <property type="protein sequence ID" value="ABY94655.1"/>
    <property type="molecule type" value="Genomic_DNA"/>
</dbReference>
<evidence type="ECO:0000256" key="2">
    <source>
        <dbReference type="SAM" id="SignalP"/>
    </source>
</evidence>
<feature type="domain" description="Peptidoglycan binding-like" evidence="3">
    <location>
        <begin position="34"/>
        <end position="91"/>
    </location>
</feature>
<feature type="domain" description="Peptidoglycan binding-like" evidence="3">
    <location>
        <begin position="224"/>
        <end position="280"/>
    </location>
</feature>
<feature type="domain" description="Peptidoglycan binding-like" evidence="3">
    <location>
        <begin position="125"/>
        <end position="181"/>
    </location>
</feature>
<dbReference type="RefSeq" id="WP_012269270.1">
    <property type="nucleotide sequence ID" value="NC_010321.1"/>
</dbReference>
<feature type="chain" id="PRO_5002751178" evidence="2">
    <location>
        <begin position="26"/>
        <end position="762"/>
    </location>
</feature>
<organism evidence="5 6">
    <name type="scientific">Thermoanaerobacter pseudethanolicus (strain ATCC 33223 / 39E)</name>
    <name type="common">Clostridium thermohydrosulfuricum</name>
    <dbReference type="NCBI Taxonomy" id="340099"/>
    <lineage>
        <taxon>Bacteria</taxon>
        <taxon>Bacillati</taxon>
        <taxon>Bacillota</taxon>
        <taxon>Clostridia</taxon>
        <taxon>Thermoanaerobacterales</taxon>
        <taxon>Thermoanaerobacteraceae</taxon>
        <taxon>Thermoanaerobacter</taxon>
    </lineage>
</organism>
<feature type="compositionally biased region" description="Low complexity" evidence="1">
    <location>
        <begin position="196"/>
        <end position="214"/>
    </location>
</feature>
<feature type="domain" description="Peptidoglycan binding-like" evidence="3">
    <location>
        <begin position="315"/>
        <end position="370"/>
    </location>
</feature>
<feature type="domain" description="Sporulation stage II protein D amidase enhancer LytB N-terminal" evidence="4">
    <location>
        <begin position="550"/>
        <end position="638"/>
    </location>
</feature>
<dbReference type="InterPro" id="IPR002477">
    <property type="entry name" value="Peptidoglycan-bd-like"/>
</dbReference>
<evidence type="ECO:0000259" key="4">
    <source>
        <dbReference type="Pfam" id="PF08486"/>
    </source>
</evidence>
<dbReference type="PANTHER" id="PTHR41533:SF1">
    <property type="entry name" value="L,D-TRANSPEPTIDASE YCBB-RELATED"/>
    <property type="match status" value="1"/>
</dbReference>
<feature type="compositionally biased region" description="Polar residues" evidence="1">
    <location>
        <begin position="289"/>
        <end position="298"/>
    </location>
</feature>
<dbReference type="Pfam" id="PF08486">
    <property type="entry name" value="SpoIID"/>
    <property type="match status" value="1"/>
</dbReference>
<dbReference type="GO" id="GO:0030435">
    <property type="term" value="P:sporulation resulting in formation of a cellular spore"/>
    <property type="evidence" value="ECO:0007669"/>
    <property type="project" value="InterPro"/>
</dbReference>
<dbReference type="AlphaFoldDB" id="B0K942"/>
<gene>
    <name evidence="5" type="ordered locus">Teth39_1000</name>
</gene>
<dbReference type="SUPFAM" id="SSF47090">
    <property type="entry name" value="PGBD-like"/>
    <property type="match status" value="4"/>
</dbReference>
<evidence type="ECO:0000313" key="6">
    <source>
        <dbReference type="Proteomes" id="UP000002156"/>
    </source>
</evidence>
<dbReference type="InterPro" id="IPR036365">
    <property type="entry name" value="PGBD-like_sf"/>
</dbReference>
<sequence precursor="true">MNNKKVISVLLSSTLVLSLANSAYAATILKYGMRSPEVRHLQQNLNKAGYFVTANPTDYFGPATKNAVMRLQKDYNLVPDGIYGPLTEKALMDKLNAISKATTQTSNTSLQTQSTVTRTLKYGMQGNDVKELQNALAKLGYFNTTPTGYFGSITRDAVIKFQKANNLTPDGIVGPLTQKAISEKLNVSLPSRGDVNRSTNTTQNSSNSNQTQSTVTRTLKYGMQGNDVKELQNALAKLGYFNTTPTGYFGSITRDAVIKFQKANNLTPDGIVGPLTQKAIQGLLAGKDQQASQPTDSPKIQYPSGFSRNMKKGDTGDDVKLLQTLLKEIGYYTKDITGTYDDNTLNAVMDFQKYYSLAVDGIAGINTITKVIEINNQVKAVKGFYVQGKGGYGHGVGMTQFGAKGMAEQEYKYDEIIKYYYTGVNIEKRNTDNVNIKVKISLDLGSPDINITSDQPYSVVYKTKDNVTEQIVENQIACPAQSTTSFKYMDGNIVITNDKVIDDSTQLPQTIVSIDAVRVIPSDTGVLSYINKGNPLPYAGEFKIYPNNSSKNLDLINILPLEEYLRGVVPAEMPSSWHEEALKAQTLAARTYALIRISDKKIFDVYDSTLSQVYKGLSVVNDKVDNLIKATKGEVVTYNGGLADTVYSASAGGYTVDSTFAWGGSDVPYLKGKPDPYDNSKYATYWWNVNITRDQISSAYPQVGVVLNVEITNKMFDRPVELKITGTKGTIVVKNKDFRDAIEKAVGKKLFISEYYTISLQK</sequence>
<evidence type="ECO:0000313" key="5">
    <source>
        <dbReference type="EMBL" id="ABY94655.1"/>
    </source>
</evidence>
<dbReference type="Proteomes" id="UP000002156">
    <property type="component" value="Chromosome"/>
</dbReference>
<feature type="signal peptide" evidence="2">
    <location>
        <begin position="1"/>
        <end position="25"/>
    </location>
</feature>
<protein>
    <submittedName>
        <fullName evidence="5">SpoIID/LytB domain</fullName>
    </submittedName>
</protein>
<dbReference type="InterPro" id="IPR013486">
    <property type="entry name" value="SpoIID/LytB"/>
</dbReference>
<feature type="region of interest" description="Disordered" evidence="1">
    <location>
        <begin position="189"/>
        <end position="214"/>
    </location>
</feature>
<evidence type="ECO:0000256" key="1">
    <source>
        <dbReference type="SAM" id="MobiDB-lite"/>
    </source>
</evidence>
<feature type="region of interest" description="Disordered" evidence="1">
    <location>
        <begin position="286"/>
        <end position="308"/>
    </location>
</feature>
<keyword evidence="2" id="KW-0732">Signal</keyword>
<accession>B0K942</accession>
<dbReference type="eggNOG" id="COG3409">
    <property type="taxonomic scope" value="Bacteria"/>
</dbReference>
<keyword evidence="6" id="KW-1185">Reference proteome</keyword>